<name>A0A2P5B589_TREOI</name>
<accession>A0A2P5B589</accession>
<dbReference type="EMBL" id="JXTC01000604">
    <property type="protein sequence ID" value="PON43950.1"/>
    <property type="molecule type" value="Genomic_DNA"/>
</dbReference>
<gene>
    <name evidence="1" type="ORF">TorRG33x02_332470</name>
</gene>
<organism evidence="1 2">
    <name type="scientific">Trema orientale</name>
    <name type="common">Charcoal tree</name>
    <name type="synonym">Celtis orientalis</name>
    <dbReference type="NCBI Taxonomy" id="63057"/>
    <lineage>
        <taxon>Eukaryota</taxon>
        <taxon>Viridiplantae</taxon>
        <taxon>Streptophyta</taxon>
        <taxon>Embryophyta</taxon>
        <taxon>Tracheophyta</taxon>
        <taxon>Spermatophyta</taxon>
        <taxon>Magnoliopsida</taxon>
        <taxon>eudicotyledons</taxon>
        <taxon>Gunneridae</taxon>
        <taxon>Pentapetalae</taxon>
        <taxon>rosids</taxon>
        <taxon>fabids</taxon>
        <taxon>Rosales</taxon>
        <taxon>Cannabaceae</taxon>
        <taxon>Trema</taxon>
    </lineage>
</organism>
<dbReference type="Proteomes" id="UP000237000">
    <property type="component" value="Unassembled WGS sequence"/>
</dbReference>
<evidence type="ECO:0000313" key="1">
    <source>
        <dbReference type="EMBL" id="PON43950.1"/>
    </source>
</evidence>
<comment type="caution">
    <text evidence="1">The sequence shown here is derived from an EMBL/GenBank/DDBJ whole genome shotgun (WGS) entry which is preliminary data.</text>
</comment>
<keyword evidence="2" id="KW-1185">Reference proteome</keyword>
<sequence>MNHRVFTGKYDLSGSSSFHFHTTTTITTLSTSLSLFLSLSDNLIQLQKNFSIYIYIYICVYLNQKEGPLTSTESVYSKNVNVKHNKFDFKDSLTLLCIVSQSLHTKSLVMIGQRLN</sequence>
<proteinExistence type="predicted"/>
<dbReference type="AlphaFoldDB" id="A0A2P5B589"/>
<protein>
    <submittedName>
        <fullName evidence="1">Uncharacterized protein</fullName>
    </submittedName>
</protein>
<dbReference type="InParanoid" id="A0A2P5B589"/>
<reference evidence="2" key="1">
    <citation type="submission" date="2016-06" db="EMBL/GenBank/DDBJ databases">
        <title>Parallel loss of symbiosis genes in relatives of nitrogen-fixing non-legume Parasponia.</title>
        <authorList>
            <person name="Van Velzen R."/>
            <person name="Holmer R."/>
            <person name="Bu F."/>
            <person name="Rutten L."/>
            <person name="Van Zeijl A."/>
            <person name="Liu W."/>
            <person name="Santuari L."/>
            <person name="Cao Q."/>
            <person name="Sharma T."/>
            <person name="Shen D."/>
            <person name="Roswanjaya Y."/>
            <person name="Wardhani T."/>
            <person name="Kalhor M.S."/>
            <person name="Jansen J."/>
            <person name="Van den Hoogen J."/>
            <person name="Gungor B."/>
            <person name="Hartog M."/>
            <person name="Hontelez J."/>
            <person name="Verver J."/>
            <person name="Yang W.-C."/>
            <person name="Schijlen E."/>
            <person name="Repin R."/>
            <person name="Schilthuizen M."/>
            <person name="Schranz E."/>
            <person name="Heidstra R."/>
            <person name="Miyata K."/>
            <person name="Fedorova E."/>
            <person name="Kohlen W."/>
            <person name="Bisseling T."/>
            <person name="Smit S."/>
            <person name="Geurts R."/>
        </authorList>
    </citation>
    <scope>NUCLEOTIDE SEQUENCE [LARGE SCALE GENOMIC DNA]</scope>
    <source>
        <strain evidence="2">cv. RG33-2</strain>
    </source>
</reference>
<evidence type="ECO:0000313" key="2">
    <source>
        <dbReference type="Proteomes" id="UP000237000"/>
    </source>
</evidence>
<feature type="non-terminal residue" evidence="1">
    <location>
        <position position="116"/>
    </location>
</feature>